<evidence type="ECO:0000256" key="8">
    <source>
        <dbReference type="ARBA" id="ARBA00022741"/>
    </source>
</evidence>
<dbReference type="GO" id="GO:0004743">
    <property type="term" value="F:pyruvate kinase activity"/>
    <property type="evidence" value="ECO:0007669"/>
    <property type="project" value="UniProtKB-EC"/>
</dbReference>
<evidence type="ECO:0000259" key="18">
    <source>
        <dbReference type="Pfam" id="PF02887"/>
    </source>
</evidence>
<keyword evidence="13 16" id="KW-0324">Glycolysis</keyword>
<comment type="similarity">
    <text evidence="3 16">Belongs to the pyruvate kinase family.</text>
</comment>
<dbReference type="Pfam" id="PF02887">
    <property type="entry name" value="PK_C"/>
    <property type="match status" value="1"/>
</dbReference>
<dbReference type="Pfam" id="PF00224">
    <property type="entry name" value="PK"/>
    <property type="match status" value="1"/>
</dbReference>
<evidence type="ECO:0000256" key="9">
    <source>
        <dbReference type="ARBA" id="ARBA00022777"/>
    </source>
</evidence>
<dbReference type="InterPro" id="IPR015795">
    <property type="entry name" value="Pyrv_Knase_C"/>
</dbReference>
<evidence type="ECO:0000256" key="12">
    <source>
        <dbReference type="ARBA" id="ARBA00022958"/>
    </source>
</evidence>
<evidence type="ECO:0000256" key="7">
    <source>
        <dbReference type="ARBA" id="ARBA00022723"/>
    </source>
</evidence>
<evidence type="ECO:0000259" key="17">
    <source>
        <dbReference type="Pfam" id="PF00224"/>
    </source>
</evidence>
<dbReference type="InterPro" id="IPR018209">
    <property type="entry name" value="Pyrv_Knase_AS"/>
</dbReference>
<feature type="domain" description="Pyruvate kinase barrel" evidence="17">
    <location>
        <begin position="2"/>
        <end position="323"/>
    </location>
</feature>
<dbReference type="InterPro" id="IPR015793">
    <property type="entry name" value="Pyrv_Knase_brl"/>
</dbReference>
<evidence type="ECO:0000256" key="14">
    <source>
        <dbReference type="ARBA" id="ARBA00023317"/>
    </source>
</evidence>
<evidence type="ECO:0000256" key="13">
    <source>
        <dbReference type="ARBA" id="ARBA00023152"/>
    </source>
</evidence>
<keyword evidence="20" id="KW-1185">Reference proteome</keyword>
<dbReference type="Proteomes" id="UP001597262">
    <property type="component" value="Unassembled WGS sequence"/>
</dbReference>
<feature type="domain" description="Pyruvate kinase C-terminal" evidence="18">
    <location>
        <begin position="358"/>
        <end position="471"/>
    </location>
</feature>
<keyword evidence="7" id="KW-0479">Metal-binding</keyword>
<keyword evidence="6 16" id="KW-0808">Transferase</keyword>
<keyword evidence="12" id="KW-0630">Potassium</keyword>
<dbReference type="SUPFAM" id="SSF51621">
    <property type="entry name" value="Phosphoenolpyruvate/pyruvate domain"/>
    <property type="match status" value="1"/>
</dbReference>
<evidence type="ECO:0000313" key="20">
    <source>
        <dbReference type="Proteomes" id="UP001597262"/>
    </source>
</evidence>
<comment type="pathway">
    <text evidence="2 16">Carbohydrate degradation; glycolysis; pyruvate from D-glyceraldehyde 3-phosphate: step 5/5.</text>
</comment>
<reference evidence="20" key="1">
    <citation type="journal article" date="2019" name="Int. J. Syst. Evol. Microbiol.">
        <title>The Global Catalogue of Microorganisms (GCM) 10K type strain sequencing project: providing services to taxonomists for standard genome sequencing and annotation.</title>
        <authorList>
            <consortium name="The Broad Institute Genomics Platform"/>
            <consortium name="The Broad Institute Genome Sequencing Center for Infectious Disease"/>
            <person name="Wu L."/>
            <person name="Ma J."/>
        </authorList>
    </citation>
    <scope>NUCLEOTIDE SEQUENCE [LARGE SCALE GENOMIC DNA]</scope>
    <source>
        <strain evidence="20">CCUG 59189</strain>
    </source>
</reference>
<accession>A0ABW3RVJ8</accession>
<name>A0ABW3RVJ8_9BACL</name>
<keyword evidence="14 19" id="KW-0670">Pyruvate</keyword>
<evidence type="ECO:0000256" key="10">
    <source>
        <dbReference type="ARBA" id="ARBA00022840"/>
    </source>
</evidence>
<evidence type="ECO:0000256" key="3">
    <source>
        <dbReference type="ARBA" id="ARBA00008663"/>
    </source>
</evidence>
<dbReference type="InterPro" id="IPR040442">
    <property type="entry name" value="Pyrv_kinase-like_dom_sf"/>
</dbReference>
<dbReference type="EMBL" id="JBHTLM010000005">
    <property type="protein sequence ID" value="MFD1176503.1"/>
    <property type="molecule type" value="Genomic_DNA"/>
</dbReference>
<dbReference type="EC" id="2.7.1.40" evidence="4 15"/>
<dbReference type="SUPFAM" id="SSF52935">
    <property type="entry name" value="PK C-terminal domain-like"/>
    <property type="match status" value="1"/>
</dbReference>
<keyword evidence="10" id="KW-0067">ATP-binding</keyword>
<dbReference type="NCBIfam" id="NF004491">
    <property type="entry name" value="PRK05826.1"/>
    <property type="match status" value="1"/>
</dbReference>
<evidence type="ECO:0000256" key="6">
    <source>
        <dbReference type="ARBA" id="ARBA00022679"/>
    </source>
</evidence>
<dbReference type="Gene3D" id="2.40.33.10">
    <property type="entry name" value="PK beta-barrel domain-like"/>
    <property type="match status" value="1"/>
</dbReference>
<keyword evidence="11 16" id="KW-0460">Magnesium</keyword>
<keyword evidence="8" id="KW-0547">Nucleotide-binding</keyword>
<dbReference type="Gene3D" id="3.20.20.60">
    <property type="entry name" value="Phosphoenolpyruvate-binding domains"/>
    <property type="match status" value="1"/>
</dbReference>
<organism evidence="19 20">
    <name type="scientific">Paenibacillus puldeungensis</name>
    <dbReference type="NCBI Taxonomy" id="696536"/>
    <lineage>
        <taxon>Bacteria</taxon>
        <taxon>Bacillati</taxon>
        <taxon>Bacillota</taxon>
        <taxon>Bacilli</taxon>
        <taxon>Bacillales</taxon>
        <taxon>Paenibacillaceae</taxon>
        <taxon>Paenibacillus</taxon>
    </lineage>
</organism>
<evidence type="ECO:0000256" key="16">
    <source>
        <dbReference type="RuleBase" id="RU000504"/>
    </source>
</evidence>
<gene>
    <name evidence="19" type="primary">pyk</name>
    <name evidence="19" type="ORF">ACFQ3W_09345</name>
</gene>
<dbReference type="SUPFAM" id="SSF50800">
    <property type="entry name" value="PK beta-barrel domain-like"/>
    <property type="match status" value="1"/>
</dbReference>
<dbReference type="PROSITE" id="PS00110">
    <property type="entry name" value="PYRUVATE_KINASE"/>
    <property type="match status" value="1"/>
</dbReference>
<evidence type="ECO:0000256" key="2">
    <source>
        <dbReference type="ARBA" id="ARBA00004997"/>
    </source>
</evidence>
<comment type="catalytic activity">
    <reaction evidence="16">
        <text>pyruvate + ATP = phosphoenolpyruvate + ADP + H(+)</text>
        <dbReference type="Rhea" id="RHEA:18157"/>
        <dbReference type="ChEBI" id="CHEBI:15361"/>
        <dbReference type="ChEBI" id="CHEBI:15378"/>
        <dbReference type="ChEBI" id="CHEBI:30616"/>
        <dbReference type="ChEBI" id="CHEBI:58702"/>
        <dbReference type="ChEBI" id="CHEBI:456216"/>
        <dbReference type="EC" id="2.7.1.40"/>
    </reaction>
</comment>
<dbReference type="InterPro" id="IPR011037">
    <property type="entry name" value="Pyrv_Knase-like_insert_dom_sf"/>
</dbReference>
<dbReference type="InterPro" id="IPR015806">
    <property type="entry name" value="Pyrv_Knase_insert_dom_sf"/>
</dbReference>
<comment type="cofactor">
    <cofactor evidence="1">
        <name>K(+)</name>
        <dbReference type="ChEBI" id="CHEBI:29103"/>
    </cofactor>
</comment>
<evidence type="ECO:0000256" key="1">
    <source>
        <dbReference type="ARBA" id="ARBA00001958"/>
    </source>
</evidence>
<sequence>MSKTKIVCTIGPSSESPEMLRKLIQAGMNVARLNFAHGELDEHAERIRRIREAAKELNQYVAVMLDIKGPEIRIGKMASDYAELVPGETVVLTTEEVLGTKDRIHVTYKQLPQDVKPGSIILIDDGLVRLEVVKAEGTEITCLIKNGGKLKQRKGVNVPGVKTSLPGVTEKDVRHIKFGIEQNIDIIAQSFVRKPEDILEIKHILSEHKAGHIQVIAKIENDEGVENLDAILSVADGLMVARGDLGVDLPVEDVPLVQKEMIKKCNQAGKPVITATHMLESMQMNPRPTRAEAGDVANAIFDGTDCVMLSGESAAGKYPLESVETMARIAARAESAMGRYGHCSCKGDGAAAIDITGAIGEAVARAALELSAKAILALTESGFTARMIAKHKPAAPVIAVSTKESVLYALSLTWGVTPLLRSESAFNTDAAVADAVKLAKSAGYVQDGDLVVITAGVPAGCAGATNLLRVHRVGEAL</sequence>
<protein>
    <recommendedName>
        <fullName evidence="5 15">Pyruvate kinase</fullName>
        <ecNumber evidence="4 15">2.7.1.40</ecNumber>
    </recommendedName>
</protein>
<comment type="caution">
    <text evidence="19">The sequence shown here is derived from an EMBL/GenBank/DDBJ whole genome shotgun (WGS) entry which is preliminary data.</text>
</comment>
<evidence type="ECO:0000256" key="5">
    <source>
        <dbReference type="ARBA" id="ARBA00018587"/>
    </source>
</evidence>
<dbReference type="InterPro" id="IPR015813">
    <property type="entry name" value="Pyrv/PenolPyrv_kinase-like_dom"/>
</dbReference>
<dbReference type="Gene3D" id="3.40.1380.20">
    <property type="entry name" value="Pyruvate kinase, C-terminal domain"/>
    <property type="match status" value="1"/>
</dbReference>
<evidence type="ECO:0000256" key="4">
    <source>
        <dbReference type="ARBA" id="ARBA00012142"/>
    </source>
</evidence>
<dbReference type="InterPro" id="IPR001697">
    <property type="entry name" value="Pyr_Knase"/>
</dbReference>
<proteinExistence type="inferred from homology"/>
<evidence type="ECO:0000313" key="19">
    <source>
        <dbReference type="EMBL" id="MFD1176503.1"/>
    </source>
</evidence>
<dbReference type="NCBIfam" id="TIGR01064">
    <property type="entry name" value="pyruv_kin"/>
    <property type="match status" value="1"/>
</dbReference>
<evidence type="ECO:0000256" key="11">
    <source>
        <dbReference type="ARBA" id="ARBA00022842"/>
    </source>
</evidence>
<dbReference type="PANTHER" id="PTHR11817">
    <property type="entry name" value="PYRUVATE KINASE"/>
    <property type="match status" value="1"/>
</dbReference>
<evidence type="ECO:0000256" key="15">
    <source>
        <dbReference type="NCBIfam" id="TIGR01064"/>
    </source>
</evidence>
<dbReference type="RefSeq" id="WP_379318952.1">
    <property type="nucleotide sequence ID" value="NZ_JBHTLM010000005.1"/>
</dbReference>
<dbReference type="InterPro" id="IPR036918">
    <property type="entry name" value="Pyrv_Knase_C_sf"/>
</dbReference>
<keyword evidence="9 16" id="KW-0418">Kinase</keyword>
<dbReference type="PRINTS" id="PR01050">
    <property type="entry name" value="PYRUVTKNASE"/>
</dbReference>
<dbReference type="NCBIfam" id="NF004978">
    <property type="entry name" value="PRK06354.1"/>
    <property type="match status" value="1"/>
</dbReference>
<dbReference type="GO" id="GO:0016301">
    <property type="term" value="F:kinase activity"/>
    <property type="evidence" value="ECO:0007669"/>
    <property type="project" value="UniProtKB-KW"/>
</dbReference>